<dbReference type="Proteomes" id="UP000451048">
    <property type="component" value="Unassembled WGS sequence"/>
</dbReference>
<dbReference type="SUPFAM" id="SSF54637">
    <property type="entry name" value="Thioesterase/thiol ester dehydrase-isomerase"/>
    <property type="match status" value="1"/>
</dbReference>
<protein>
    <submittedName>
        <fullName evidence="4">Tol-pal system-associated acyl-CoA thioesterase</fullName>
    </submittedName>
</protein>
<gene>
    <name evidence="4" type="primary">ybgC</name>
    <name evidence="6" type="ORF">AhaeAN43_05120</name>
    <name evidence="5" type="ORF">AHTJR_04895</name>
    <name evidence="4" type="ORF">GPS52_00255</name>
    <name evidence="3" type="ORF">J5N55_04135</name>
</gene>
<organism evidence="4 8">
    <name type="scientific">Acinetobacter haemolyticus</name>
    <dbReference type="NCBI Taxonomy" id="29430"/>
    <lineage>
        <taxon>Bacteria</taxon>
        <taxon>Pseudomonadati</taxon>
        <taxon>Pseudomonadota</taxon>
        <taxon>Gammaproteobacteria</taxon>
        <taxon>Moraxellales</taxon>
        <taxon>Moraxellaceae</taxon>
        <taxon>Acinetobacter</taxon>
    </lineage>
</organism>
<dbReference type="InterPro" id="IPR029069">
    <property type="entry name" value="HotDog_dom_sf"/>
</dbReference>
<dbReference type="PIRSF" id="PIRSF003230">
    <property type="entry name" value="YbgC"/>
    <property type="match status" value="1"/>
</dbReference>
<dbReference type="EMBL" id="CP038009">
    <property type="protein sequence ID" value="QBQ15646.1"/>
    <property type="molecule type" value="Genomic_DNA"/>
</dbReference>
<comment type="similarity">
    <text evidence="1">Belongs to the 4-hydroxybenzoyl-CoA thioesterase family.</text>
</comment>
<dbReference type="GO" id="GO:0047617">
    <property type="term" value="F:fatty acyl-CoA hydrolase activity"/>
    <property type="evidence" value="ECO:0007669"/>
    <property type="project" value="TreeGrafter"/>
</dbReference>
<name>A0A1L6KL10_ACIHA</name>
<proteinExistence type="inferred from homology"/>
<sequence>MANHFEFNIRVYIEDTDAGGIVYHANHIRFMERARTEWLRAAGVDHYWHQQDYNFVVHQIQVKYVRPILMDDLITVTARVISCKAASFVLQQNIYRGEILLASGEVVLACLNKELMPRRLPQEIRDLIQKELAQDEK</sequence>
<evidence type="ECO:0000313" key="4">
    <source>
        <dbReference type="EMBL" id="NAR71941.1"/>
    </source>
</evidence>
<evidence type="ECO:0000313" key="9">
    <source>
        <dbReference type="Proteomes" id="UP000463868"/>
    </source>
</evidence>
<evidence type="ECO:0000313" key="3">
    <source>
        <dbReference type="EMBL" id="MBO3657278.1"/>
    </source>
</evidence>
<accession>A0A1L6KL10</accession>
<dbReference type="EMBL" id="JAGFOT010000003">
    <property type="protein sequence ID" value="MBO3657278.1"/>
    <property type="molecule type" value="Genomic_DNA"/>
</dbReference>
<dbReference type="NCBIfam" id="TIGR00051">
    <property type="entry name" value="YbgC/FadM family acyl-CoA thioesterase"/>
    <property type="match status" value="1"/>
</dbReference>
<dbReference type="EMBL" id="CP031976">
    <property type="protein sequence ID" value="QHI12804.1"/>
    <property type="molecule type" value="Genomic_DNA"/>
</dbReference>
<dbReference type="Pfam" id="PF13279">
    <property type="entry name" value="4HBT_2"/>
    <property type="match status" value="1"/>
</dbReference>
<evidence type="ECO:0000256" key="2">
    <source>
        <dbReference type="ARBA" id="ARBA00022801"/>
    </source>
</evidence>
<dbReference type="InterPro" id="IPR006684">
    <property type="entry name" value="YbgC/YbaW"/>
</dbReference>
<dbReference type="OrthoDB" id="9808429at2"/>
<evidence type="ECO:0000256" key="1">
    <source>
        <dbReference type="ARBA" id="ARBA00005953"/>
    </source>
</evidence>
<dbReference type="KEGG" id="ahl:AHTJS_04660"/>
<reference evidence="3" key="4">
    <citation type="submission" date="2021-03" db="EMBL/GenBank/DDBJ databases">
        <title>Acinetobacter spp. whole-genome sequenced from Terengganu.</title>
        <authorList>
            <person name="Mohd Rani F."/>
        </authorList>
    </citation>
    <scope>NUCLEOTIDE SEQUENCE</scope>
    <source>
        <strain evidence="3">AC1502</strain>
    </source>
</reference>
<dbReference type="EMBL" id="WTTO01000001">
    <property type="protein sequence ID" value="NAR71941.1"/>
    <property type="molecule type" value="Genomic_DNA"/>
</dbReference>
<dbReference type="GeneID" id="56328585"/>
<dbReference type="PANTHER" id="PTHR31793:SF37">
    <property type="entry name" value="ACYL-COA THIOESTER HYDROLASE YBGC"/>
    <property type="match status" value="1"/>
</dbReference>
<dbReference type="AlphaFoldDB" id="A0A1L6KL10"/>
<dbReference type="NCBIfam" id="TIGR02799">
    <property type="entry name" value="thio_ybgC"/>
    <property type="match status" value="1"/>
</dbReference>
<dbReference type="Proteomes" id="UP000463868">
    <property type="component" value="Chromosome"/>
</dbReference>
<evidence type="ECO:0000313" key="5">
    <source>
        <dbReference type="EMBL" id="QBQ15646.1"/>
    </source>
</evidence>
<evidence type="ECO:0000313" key="6">
    <source>
        <dbReference type="EMBL" id="QHI12804.1"/>
    </source>
</evidence>
<evidence type="ECO:0000313" key="8">
    <source>
        <dbReference type="Proteomes" id="UP000451048"/>
    </source>
</evidence>
<dbReference type="Proteomes" id="UP000670925">
    <property type="component" value="Unassembled WGS sequence"/>
</dbReference>
<dbReference type="RefSeq" id="WP_004640100.1">
    <property type="nucleotide sequence ID" value="NZ_BBSE01000022.1"/>
</dbReference>
<dbReference type="InterPro" id="IPR014166">
    <property type="entry name" value="Tol-Pal_acyl-CoA_thioesterase"/>
</dbReference>
<reference evidence="4 8" key="3">
    <citation type="submission" date="2019-12" db="EMBL/GenBank/DDBJ databases">
        <title>Acinetobacter haemolyticus comparative genomics.</title>
        <authorList>
            <person name="Castro-Jaimes S."/>
            <person name="Bello-Lopez E."/>
            <person name="Velazquez-Acosta C."/>
            <person name="Volkow-Fernandez P."/>
            <person name="Lozano-Zarain P."/>
            <person name="Castillo Ramirez S."/>
            <person name="Cevallos M.A."/>
        </authorList>
    </citation>
    <scope>NUCLEOTIDE SEQUENCE [LARGE SCALE GENOMIC DNA]</scope>
    <source>
        <strain evidence="4 8">AN10</strain>
    </source>
</reference>
<dbReference type="CDD" id="cd00586">
    <property type="entry name" value="4HBT"/>
    <property type="match status" value="1"/>
</dbReference>
<dbReference type="InterPro" id="IPR050563">
    <property type="entry name" value="4-hydroxybenzoyl-CoA_TE"/>
</dbReference>
<evidence type="ECO:0000313" key="7">
    <source>
        <dbReference type="Proteomes" id="UP000294395"/>
    </source>
</evidence>
<dbReference type="Proteomes" id="UP000294395">
    <property type="component" value="Chromosome"/>
</dbReference>
<dbReference type="PANTHER" id="PTHR31793">
    <property type="entry name" value="4-HYDROXYBENZOYL-COA THIOESTERASE FAMILY MEMBER"/>
    <property type="match status" value="1"/>
</dbReference>
<dbReference type="Gene3D" id="3.10.129.10">
    <property type="entry name" value="Hotdog Thioesterase"/>
    <property type="match status" value="1"/>
</dbReference>
<reference evidence="5 7" key="2">
    <citation type="submission" date="2019-03" db="EMBL/GenBank/DDBJ databases">
        <title>Complete genome sequence of two outbreak-associated Acinetobacter haemolyticus strains.</title>
        <authorList>
            <person name="Bai L."/>
            <person name="Zhang S.-C."/>
            <person name="Deng Y."/>
            <person name="Song C.-C."/>
            <person name="Kang G.-B."/>
            <person name="Dong Y."/>
            <person name="Wang Y."/>
            <person name="Gao F."/>
            <person name="Huang H."/>
        </authorList>
    </citation>
    <scope>NUCLEOTIDE SEQUENCE [LARGE SCALE GENOMIC DNA]</scope>
    <source>
        <strain evidence="5 7">TJR01</strain>
    </source>
</reference>
<reference evidence="6 9" key="1">
    <citation type="submission" date="2018-08" db="EMBL/GenBank/DDBJ databases">
        <title>Analysis of the genomic diversity of Mexican Acinetobacter haemolyticus clinical isolates.</title>
        <authorList>
            <person name="Castro-Jaimes S."/>
            <person name="Cevallos M.A."/>
        </authorList>
    </citation>
    <scope>NUCLEOTIDE SEQUENCE [LARGE SCALE GENOMIC DNA]</scope>
    <source>
        <strain evidence="6 9">AN43</strain>
    </source>
</reference>
<dbReference type="FunFam" id="3.10.129.10:FF:000004">
    <property type="entry name" value="Tol-pal system-associated acyl-CoA thioesterase"/>
    <property type="match status" value="1"/>
</dbReference>
<keyword evidence="2" id="KW-0378">Hydrolase</keyword>
<dbReference type="STRING" id="29430.AHTJS_04660"/>